<dbReference type="Proteomes" id="UP000184123">
    <property type="component" value="Unassembled WGS sequence"/>
</dbReference>
<feature type="transmembrane region" description="Helical" evidence="1">
    <location>
        <begin position="107"/>
        <end position="125"/>
    </location>
</feature>
<keyword evidence="1" id="KW-0812">Transmembrane</keyword>
<feature type="transmembrane region" description="Helical" evidence="1">
    <location>
        <begin position="132"/>
        <end position="154"/>
    </location>
</feature>
<keyword evidence="6" id="KW-1185">Reference proteome</keyword>
<dbReference type="RefSeq" id="WP_073435181.1">
    <property type="nucleotide sequence ID" value="NZ_BJXU01000052.1"/>
</dbReference>
<dbReference type="Proteomes" id="UP000321726">
    <property type="component" value="Unassembled WGS sequence"/>
</dbReference>
<keyword evidence="1" id="KW-1133">Transmembrane helix</keyword>
<accession>A0A1M7G064</accession>
<feature type="transmembrane region" description="Helical" evidence="1">
    <location>
        <begin position="44"/>
        <end position="63"/>
    </location>
</feature>
<dbReference type="InterPro" id="IPR009936">
    <property type="entry name" value="DUF1468"/>
</dbReference>
<protein>
    <submittedName>
        <fullName evidence="4">Tripartite tricarboxylate transporter TctB family protein</fullName>
    </submittedName>
</protein>
<dbReference type="AlphaFoldDB" id="A0A1M7G064"/>
<evidence type="ECO:0000313" key="3">
    <source>
        <dbReference type="EMBL" id="GEN23593.1"/>
    </source>
</evidence>
<reference evidence="4 5" key="1">
    <citation type="submission" date="2016-11" db="EMBL/GenBank/DDBJ databases">
        <authorList>
            <person name="Jaros S."/>
            <person name="Januszkiewicz K."/>
            <person name="Wedrychowicz H."/>
        </authorList>
    </citation>
    <scope>NUCLEOTIDE SEQUENCE [LARGE SCALE GENOMIC DNA]</scope>
    <source>
        <strain evidence="4 5">DSM 4740</strain>
    </source>
</reference>
<dbReference type="EMBL" id="BJXU01000052">
    <property type="protein sequence ID" value="GEN23593.1"/>
    <property type="molecule type" value="Genomic_DNA"/>
</dbReference>
<dbReference type="Pfam" id="PF07331">
    <property type="entry name" value="TctB"/>
    <property type="match status" value="1"/>
</dbReference>
<organism evidence="4 5">
    <name type="scientific">Halomonas cupida</name>
    <dbReference type="NCBI Taxonomy" id="44933"/>
    <lineage>
        <taxon>Bacteria</taxon>
        <taxon>Pseudomonadati</taxon>
        <taxon>Pseudomonadota</taxon>
        <taxon>Gammaproteobacteria</taxon>
        <taxon>Oceanospirillales</taxon>
        <taxon>Halomonadaceae</taxon>
        <taxon>Halomonas</taxon>
    </lineage>
</organism>
<gene>
    <name evidence="3" type="ORF">HCU01_15420</name>
    <name evidence="4" type="ORF">SAMN05660971_02130</name>
</gene>
<name>A0A1M7G064_9GAMM</name>
<dbReference type="OrthoDB" id="6164814at2"/>
<evidence type="ECO:0000259" key="2">
    <source>
        <dbReference type="Pfam" id="PF07331"/>
    </source>
</evidence>
<evidence type="ECO:0000313" key="6">
    <source>
        <dbReference type="Proteomes" id="UP000321726"/>
    </source>
</evidence>
<dbReference type="EMBL" id="FRCA01000005">
    <property type="protein sequence ID" value="SHM09458.1"/>
    <property type="molecule type" value="Genomic_DNA"/>
</dbReference>
<evidence type="ECO:0000313" key="5">
    <source>
        <dbReference type="Proteomes" id="UP000184123"/>
    </source>
</evidence>
<evidence type="ECO:0000313" key="4">
    <source>
        <dbReference type="EMBL" id="SHM09458.1"/>
    </source>
</evidence>
<feature type="domain" description="DUF1468" evidence="2">
    <location>
        <begin position="11"/>
        <end position="159"/>
    </location>
</feature>
<sequence>MRILSWLGSGAGVVVLLLALTLIYLVAALGIAPPISNGNITASFFPVVLGLIMVVALAVSMLGDRRKAAAESDDKPSTEAGASTSFGPLAVVVLTAVYIALFSSLGYFISTTLYAFAMTLVFSAGRPTPGQLLVKALIAVAIAVLGYGLFEWVFQVRLPVLWG</sequence>
<evidence type="ECO:0000256" key="1">
    <source>
        <dbReference type="SAM" id="Phobius"/>
    </source>
</evidence>
<feature type="transmembrane region" description="Helical" evidence="1">
    <location>
        <begin position="84"/>
        <end position="101"/>
    </location>
</feature>
<reference evidence="3 6" key="2">
    <citation type="submission" date="2019-07" db="EMBL/GenBank/DDBJ databases">
        <title>Whole genome shotgun sequence of Halomonas cupida NBRC 102219.</title>
        <authorList>
            <person name="Hosoyama A."/>
            <person name="Uohara A."/>
            <person name="Ohji S."/>
            <person name="Ichikawa N."/>
        </authorList>
    </citation>
    <scope>NUCLEOTIDE SEQUENCE [LARGE SCALE GENOMIC DNA]</scope>
    <source>
        <strain evidence="3 6">NBRC 102219</strain>
    </source>
</reference>
<dbReference type="STRING" id="44933.SAMN05660971_02130"/>
<feature type="transmembrane region" description="Helical" evidence="1">
    <location>
        <begin position="12"/>
        <end position="32"/>
    </location>
</feature>
<keyword evidence="1" id="KW-0472">Membrane</keyword>
<proteinExistence type="predicted"/>